<evidence type="ECO:0000256" key="1">
    <source>
        <dbReference type="SAM" id="MobiDB-lite"/>
    </source>
</evidence>
<dbReference type="KEGG" id="goe:100900686"/>
<keyword evidence="3" id="KW-1185">Reference proteome</keyword>
<dbReference type="RefSeq" id="XP_028967386.1">
    <property type="nucleotide sequence ID" value="XM_029111553.1"/>
</dbReference>
<dbReference type="AlphaFoldDB" id="A0AAJ7SER2"/>
<name>A0AAJ7SER2_9ACAR</name>
<keyword evidence="2" id="KW-0472">Membrane</keyword>
<feature type="compositionally biased region" description="Low complexity" evidence="1">
    <location>
        <begin position="356"/>
        <end position="404"/>
    </location>
</feature>
<keyword evidence="2" id="KW-1133">Transmembrane helix</keyword>
<feature type="transmembrane region" description="Helical" evidence="2">
    <location>
        <begin position="556"/>
        <end position="581"/>
    </location>
</feature>
<dbReference type="Proteomes" id="UP000694867">
    <property type="component" value="Unplaced"/>
</dbReference>
<feature type="compositionally biased region" description="Polar residues" evidence="1">
    <location>
        <begin position="100"/>
        <end position="110"/>
    </location>
</feature>
<feature type="region of interest" description="Disordered" evidence="1">
    <location>
        <begin position="1"/>
        <end position="439"/>
    </location>
</feature>
<dbReference type="GeneID" id="100900686"/>
<evidence type="ECO:0000313" key="3">
    <source>
        <dbReference type="Proteomes" id="UP000694867"/>
    </source>
</evidence>
<feature type="compositionally biased region" description="Low complexity" evidence="1">
    <location>
        <begin position="111"/>
        <end position="343"/>
    </location>
</feature>
<feature type="compositionally biased region" description="Polar residues" evidence="1">
    <location>
        <begin position="48"/>
        <end position="74"/>
    </location>
</feature>
<sequence>MRLHHGGQCNETKLEVNDPYAQRDVLSRSAGENFPSSEGDDAADIETRTSIETTDVASTSGSPSEADGPTSSEATPEAASEVSSDAPADASPTSEGGSAPVTSSESSPDISSGAPSEAASEAVSEASSEAASETPTEAAAEASTEAASEASSDAAAEASTEAASEASSDAAAEASTEAASEASSDAAAEASTEAASEASNGAAAEASTEAASEASSDAASEASTEAASEASTEAEATSEASSDAASEAAPEVSSEASAEPSSEAAPETPAETTSVPEASSEATAEASSEATTGEVSSESTTEVSSEALPEGSSETTAEVSSETASEAPSESDSSPADDPTEAPQGTPPESNAEVGSEAPEAPLESSSEPSAESLPAENPEASTGISSPDAASEPSEEAAATSSTIMDEKSSIEDNSPSQTPESTTGMTPDATKARDEPIYTRLRFDANYDSKVADHEDKFKKHLIAQIAKRFRIPTECITNAKVYEGSIRFDFVLTPTTTEDIEYDRPMLLSVRDELMNSARENRFNLTDLDGAVLTFITTPSELERQMKYYSRNFMGMLVAIIICGLALFMMFVIIGILIRRLGEANKMNANKKSPISEQESELLMDRWSRMKRAVSITSVKDLNNLIMGKMPRNKTTDSSVFKRRDDAPTPTAAVTRLPVTKSPIAVADRRPISALRVVNEDDELCTGENGRLVITSRGSIDDSAKSVSIEVPDGVNPFCSRPISSMSRRPTSSMVIQSRLKTTNSRHS</sequence>
<evidence type="ECO:0000313" key="4">
    <source>
        <dbReference type="RefSeq" id="XP_028967386.1"/>
    </source>
</evidence>
<feature type="compositionally biased region" description="Low complexity" evidence="1">
    <location>
        <begin position="76"/>
        <end position="95"/>
    </location>
</feature>
<reference evidence="4" key="1">
    <citation type="submission" date="2025-08" db="UniProtKB">
        <authorList>
            <consortium name="RefSeq"/>
        </authorList>
    </citation>
    <scope>IDENTIFICATION</scope>
</reference>
<keyword evidence="2" id="KW-0812">Transmembrane</keyword>
<protein>
    <submittedName>
        <fullName evidence="4">Polysialoglycoprotein-like</fullName>
    </submittedName>
</protein>
<organism evidence="3 4">
    <name type="scientific">Galendromus occidentalis</name>
    <name type="common">western predatory mite</name>
    <dbReference type="NCBI Taxonomy" id="34638"/>
    <lineage>
        <taxon>Eukaryota</taxon>
        <taxon>Metazoa</taxon>
        <taxon>Ecdysozoa</taxon>
        <taxon>Arthropoda</taxon>
        <taxon>Chelicerata</taxon>
        <taxon>Arachnida</taxon>
        <taxon>Acari</taxon>
        <taxon>Parasitiformes</taxon>
        <taxon>Mesostigmata</taxon>
        <taxon>Gamasina</taxon>
        <taxon>Phytoseioidea</taxon>
        <taxon>Phytoseiidae</taxon>
        <taxon>Typhlodrominae</taxon>
        <taxon>Galendromus</taxon>
    </lineage>
</organism>
<accession>A0AAJ7SER2</accession>
<gene>
    <name evidence="4" type="primary">LOC100900686</name>
</gene>
<feature type="compositionally biased region" description="Polar residues" evidence="1">
    <location>
        <begin position="413"/>
        <end position="427"/>
    </location>
</feature>
<feature type="compositionally biased region" description="Polar residues" evidence="1">
    <location>
        <begin position="725"/>
        <end position="751"/>
    </location>
</feature>
<feature type="region of interest" description="Disordered" evidence="1">
    <location>
        <begin position="724"/>
        <end position="751"/>
    </location>
</feature>
<evidence type="ECO:0000256" key="2">
    <source>
        <dbReference type="SAM" id="Phobius"/>
    </source>
</evidence>
<proteinExistence type="predicted"/>